<accession>A0A0G1D498</accession>
<evidence type="ECO:0008006" key="5">
    <source>
        <dbReference type="Google" id="ProtNLM"/>
    </source>
</evidence>
<organism evidence="3 4">
    <name type="scientific">Candidatus Magasanikbacteria bacterium GW2011_GWA2_42_32</name>
    <dbReference type="NCBI Taxonomy" id="1619039"/>
    <lineage>
        <taxon>Bacteria</taxon>
        <taxon>Candidatus Magasanikiibacteriota</taxon>
    </lineage>
</organism>
<dbReference type="InterPro" id="IPR028994">
    <property type="entry name" value="Integrin_alpha_N"/>
</dbReference>
<keyword evidence="1 2" id="KW-0732">Signal</keyword>
<gene>
    <name evidence="3" type="ORF">UV20_C0005G0013</name>
</gene>
<protein>
    <recommendedName>
        <fullName evidence="5">FG-GAP repeat protein</fullName>
    </recommendedName>
</protein>
<name>A0A0G1D498_9BACT</name>
<feature type="signal peptide" evidence="2">
    <location>
        <begin position="1"/>
        <end position="26"/>
    </location>
</feature>
<comment type="caution">
    <text evidence="3">The sequence shown here is derived from an EMBL/GenBank/DDBJ whole genome shotgun (WGS) entry which is preliminary data.</text>
</comment>
<dbReference type="Pfam" id="PF14885">
    <property type="entry name" value="GHL15"/>
    <property type="match status" value="1"/>
</dbReference>
<evidence type="ECO:0000256" key="2">
    <source>
        <dbReference type="SAM" id="SignalP"/>
    </source>
</evidence>
<feature type="chain" id="PRO_5002536485" description="FG-GAP repeat protein" evidence="2">
    <location>
        <begin position="27"/>
        <end position="669"/>
    </location>
</feature>
<evidence type="ECO:0000313" key="3">
    <source>
        <dbReference type="EMBL" id="KKS56848.1"/>
    </source>
</evidence>
<evidence type="ECO:0000256" key="1">
    <source>
        <dbReference type="ARBA" id="ARBA00022729"/>
    </source>
</evidence>
<dbReference type="InterPro" id="IPR029455">
    <property type="entry name" value="GHL15"/>
</dbReference>
<dbReference type="Proteomes" id="UP000034837">
    <property type="component" value="Unassembled WGS sequence"/>
</dbReference>
<proteinExistence type="predicted"/>
<sequence length="669" mass="74087">MPNKILKKLKLLTVALLTVSLLTPFATDSARELKTTFPKRANYFLSWDLSDATAQDLAKWDLVILDMEHQIKNKDKILKMRSLNPNIIILAYITSQELRDDALVLRAYTPLRAQIKESLKDEWWLKNASGGQISWWPGTHLLNITDECPKVNGQNWDDFLAQFLADKVLSSGLWDGIFFDNTWNSLTEKVGANLDINGDGTAESRSAIESSYQEGLNNLFANLRSLTQNKYFLMGNDGDIFTSLNGMMFENFPYARGWTKMMQDFNDFPTRARAPSYSLFNANTANNGGQDDYQKMRFGLTSALLGNGYYSFDLGDQDHGQAWWYDEYDVRLGEPTGQPTFVKTGQTNNFNLKGLWRRDYKNGVVLVNSGNTNETTDLGAEFEKIKGSQDTNINDGTVISSVTIPSQDGLVLLRPVDKIIGAVFNNGAFIRIYNPNGQSLRNGFFSYDNRFRGGEKIFIDENLAIGTEKNKIKIIKDENLSEFYPFGKALKGELSLAFNPGAQLLAVARQKENNEVKIYNINGVLKKTFFAFPRYNGGVNLALGDVNGDGTLELIAGQNKNRSLVKVFSLEGKQIGVSFYAFGSGFKGGVNLAAGDINGDSKDEIIVGAGTGKPEIRILNEKGKQIVRAFLGASSKVKTGIKVATADIDGDGMAEIISLSSSVFTTALK</sequence>
<dbReference type="SUPFAM" id="SSF69318">
    <property type="entry name" value="Integrin alpha N-terminal domain"/>
    <property type="match status" value="1"/>
</dbReference>
<dbReference type="EMBL" id="LCDO01000005">
    <property type="protein sequence ID" value="KKS56848.1"/>
    <property type="molecule type" value="Genomic_DNA"/>
</dbReference>
<dbReference type="AlphaFoldDB" id="A0A0G1D498"/>
<dbReference type="InterPro" id="IPR013517">
    <property type="entry name" value="FG-GAP"/>
</dbReference>
<dbReference type="Pfam" id="PF13517">
    <property type="entry name" value="FG-GAP_3"/>
    <property type="match status" value="1"/>
</dbReference>
<reference evidence="3 4" key="1">
    <citation type="journal article" date="2015" name="Nature">
        <title>rRNA introns, odd ribosomes, and small enigmatic genomes across a large radiation of phyla.</title>
        <authorList>
            <person name="Brown C.T."/>
            <person name="Hug L.A."/>
            <person name="Thomas B.C."/>
            <person name="Sharon I."/>
            <person name="Castelle C.J."/>
            <person name="Singh A."/>
            <person name="Wilkins M.J."/>
            <person name="Williams K.H."/>
            <person name="Banfield J.F."/>
        </authorList>
    </citation>
    <scope>NUCLEOTIDE SEQUENCE [LARGE SCALE GENOMIC DNA]</scope>
</reference>
<dbReference type="Gene3D" id="2.130.10.130">
    <property type="entry name" value="Integrin alpha, N-terminal"/>
    <property type="match status" value="1"/>
</dbReference>
<evidence type="ECO:0000313" key="4">
    <source>
        <dbReference type="Proteomes" id="UP000034837"/>
    </source>
</evidence>